<dbReference type="Pfam" id="PF03081">
    <property type="entry name" value="Exo70_C"/>
    <property type="match status" value="1"/>
</dbReference>
<dbReference type="AlphaFoldDB" id="A0AAV7GRN7"/>
<proteinExistence type="inferred from homology"/>
<dbReference type="InterPro" id="IPR016159">
    <property type="entry name" value="Cullin_repeat-like_dom_sf"/>
</dbReference>
<evidence type="ECO:0000256" key="4">
    <source>
        <dbReference type="SAM" id="MobiDB-lite"/>
    </source>
</evidence>
<feature type="compositionally biased region" description="Acidic residues" evidence="4">
    <location>
        <begin position="255"/>
        <end position="267"/>
    </location>
</feature>
<keyword evidence="7" id="KW-1185">Reference proteome</keyword>
<dbReference type="GO" id="GO:0015031">
    <property type="term" value="P:protein transport"/>
    <property type="evidence" value="ECO:0007669"/>
    <property type="project" value="UniProtKB-KW"/>
</dbReference>
<evidence type="ECO:0000256" key="2">
    <source>
        <dbReference type="ARBA" id="ARBA00022448"/>
    </source>
</evidence>
<keyword evidence="3" id="KW-0653">Protein transport</keyword>
<dbReference type="InterPro" id="IPR046364">
    <property type="entry name" value="Exo70_C"/>
</dbReference>
<dbReference type="InterPro" id="IPR004140">
    <property type="entry name" value="Exo70"/>
</dbReference>
<reference evidence="6 7" key="1">
    <citation type="journal article" date="2021" name="Hortic Res">
        <title>Chromosome-scale assembly of the Dendrobium chrysotoxum genome enhances the understanding of orchid evolution.</title>
        <authorList>
            <person name="Zhang Y."/>
            <person name="Zhang G.Q."/>
            <person name="Zhang D."/>
            <person name="Liu X.D."/>
            <person name="Xu X.Y."/>
            <person name="Sun W.H."/>
            <person name="Yu X."/>
            <person name="Zhu X."/>
            <person name="Wang Z.W."/>
            <person name="Zhao X."/>
            <person name="Zhong W.Y."/>
            <person name="Chen H."/>
            <person name="Yin W.L."/>
            <person name="Huang T."/>
            <person name="Niu S.C."/>
            <person name="Liu Z.J."/>
        </authorList>
    </citation>
    <scope>NUCLEOTIDE SEQUENCE [LARGE SCALE GENOMIC DNA]</scope>
    <source>
        <strain evidence="6">Lindl</strain>
    </source>
</reference>
<feature type="region of interest" description="Disordered" evidence="4">
    <location>
        <begin position="1"/>
        <end position="24"/>
    </location>
</feature>
<dbReference type="GO" id="GO:0005546">
    <property type="term" value="F:phosphatidylinositol-4,5-bisphosphate binding"/>
    <property type="evidence" value="ECO:0007669"/>
    <property type="project" value="InterPro"/>
</dbReference>
<name>A0AAV7GRN7_DENCH</name>
<dbReference type="PANTHER" id="PTHR12542:SF96">
    <property type="entry name" value="EXOCYST COMPLEX COMPONENT EXO70B1"/>
    <property type="match status" value="1"/>
</dbReference>
<organism evidence="6 7">
    <name type="scientific">Dendrobium chrysotoxum</name>
    <name type="common">Orchid</name>
    <dbReference type="NCBI Taxonomy" id="161865"/>
    <lineage>
        <taxon>Eukaryota</taxon>
        <taxon>Viridiplantae</taxon>
        <taxon>Streptophyta</taxon>
        <taxon>Embryophyta</taxon>
        <taxon>Tracheophyta</taxon>
        <taxon>Spermatophyta</taxon>
        <taxon>Magnoliopsida</taxon>
        <taxon>Liliopsida</taxon>
        <taxon>Asparagales</taxon>
        <taxon>Orchidaceae</taxon>
        <taxon>Epidendroideae</taxon>
        <taxon>Malaxideae</taxon>
        <taxon>Dendrobiinae</taxon>
        <taxon>Dendrobium</taxon>
    </lineage>
</organism>
<dbReference type="GO" id="GO:0000145">
    <property type="term" value="C:exocyst"/>
    <property type="evidence" value="ECO:0007669"/>
    <property type="project" value="InterPro"/>
</dbReference>
<dbReference type="PANTHER" id="PTHR12542">
    <property type="entry name" value="EXOCYST COMPLEX PROTEIN EXO70"/>
    <property type="match status" value="1"/>
</dbReference>
<sequence length="713" mass="80353">MAGGSKQGRLIEGSSSSSRQVNDRYLSAADEKAYKKFKEAKITPSRMLNQAALNFKTEEVTLEGELLERSKIFERKEKVSLSVREKECEGITRFLRASCTLAPPMALMAEKGEEKLIEVARHIAKTLGRTDTMADDILQIFSNFDRRFSRENLAADRLSDGSITEENYSSLEHQFARFLSSDRSIWSDSADAAAFLDAVDSLISAVRDLDPPALEHANDLLQQCMLRLEDEFRSLIENPYGVSPYEPVPPPGFDSDGEDSEEEEEDQIPVAPPVTDYDFVIDALPPGSVADLHEIGKRMFAAGFGRECAHAYSLARRDFLEESICRLGIRHRATADTSISDEVQAAPWTELEDEIRRWVKAVNVGFRILFPSERRLCQRIFAGLSAISDLSFAEACRSSAIQLLRFGDAIASHSRSPERLFRVADMYEAIRDVIPELNALFCDKYSAFLCTEAVALWKKLGATIRGIFTELDNLIRRDPATAAVPGGGLHPITRYVMNYLRAACASRQTLEEVMDEDGMGIAEIPDRPSSPLAIQIAWIMEVLQGNLEAKAKAYREPALSCVFLMNNGRYMMQKVRDSNELTILMGEEWIRRQAARERRWGSEYQKSTWNKVTAVLRVDSSGRAPEPSVMRERLKVFNVYFEETCRAQSGWVVADERLRAEMRMTAVGIVMPAYRRFLESYRGVEGGKHGDRNVKHSAQEVEARINDLFISRP</sequence>
<comment type="function">
    <text evidence="3">Component of the exocyst complex.</text>
</comment>
<comment type="caution">
    <text evidence="6">The sequence shown here is derived from an EMBL/GenBank/DDBJ whole genome shotgun (WGS) entry which is preliminary data.</text>
</comment>
<feature type="domain" description="Exocyst complex subunit Exo70 C-terminal" evidence="5">
    <location>
        <begin position="357"/>
        <end position="707"/>
    </location>
</feature>
<dbReference type="Pfam" id="PF20669">
    <property type="entry name" value="Exo70_N"/>
    <property type="match status" value="1"/>
</dbReference>
<evidence type="ECO:0000256" key="3">
    <source>
        <dbReference type="RuleBase" id="RU365026"/>
    </source>
</evidence>
<evidence type="ECO:0000259" key="5">
    <source>
        <dbReference type="Pfam" id="PF03081"/>
    </source>
</evidence>
<gene>
    <name evidence="6" type="ORF">IEQ34_011779</name>
</gene>
<protein>
    <recommendedName>
        <fullName evidence="3">Exocyst subunit Exo70 family protein</fullName>
    </recommendedName>
</protein>
<keyword evidence="3" id="KW-0268">Exocytosis</keyword>
<feature type="region of interest" description="Disordered" evidence="4">
    <location>
        <begin position="240"/>
        <end position="269"/>
    </location>
</feature>
<accession>A0AAV7GRN7</accession>
<dbReference type="Proteomes" id="UP000775213">
    <property type="component" value="Unassembled WGS sequence"/>
</dbReference>
<keyword evidence="2 3" id="KW-0813">Transport</keyword>
<evidence type="ECO:0000313" key="7">
    <source>
        <dbReference type="Proteomes" id="UP000775213"/>
    </source>
</evidence>
<dbReference type="SUPFAM" id="SSF74788">
    <property type="entry name" value="Cullin repeat-like"/>
    <property type="match status" value="1"/>
</dbReference>
<evidence type="ECO:0000256" key="1">
    <source>
        <dbReference type="ARBA" id="ARBA00006756"/>
    </source>
</evidence>
<comment type="similarity">
    <text evidence="1 3">Belongs to the EXO70 family.</text>
</comment>
<evidence type="ECO:0000313" key="6">
    <source>
        <dbReference type="EMBL" id="KAH0458965.1"/>
    </source>
</evidence>
<dbReference type="EMBL" id="JAGFBR010000011">
    <property type="protein sequence ID" value="KAH0458965.1"/>
    <property type="molecule type" value="Genomic_DNA"/>
</dbReference>
<dbReference type="GO" id="GO:0006887">
    <property type="term" value="P:exocytosis"/>
    <property type="evidence" value="ECO:0007669"/>
    <property type="project" value="UniProtKB-KW"/>
</dbReference>
<dbReference type="Gene3D" id="1.20.1280.170">
    <property type="entry name" value="Exocyst complex component Exo70"/>
    <property type="match status" value="1"/>
</dbReference>